<gene>
    <name evidence="2" type="ORF">IPJ38_13010</name>
</gene>
<dbReference type="Proteomes" id="UP000739411">
    <property type="component" value="Unassembled WGS sequence"/>
</dbReference>
<dbReference type="EMBL" id="JADJMS010000027">
    <property type="protein sequence ID" value="MBK7415893.1"/>
    <property type="molecule type" value="Genomic_DNA"/>
</dbReference>
<feature type="region of interest" description="Disordered" evidence="1">
    <location>
        <begin position="15"/>
        <end position="36"/>
    </location>
</feature>
<comment type="caution">
    <text evidence="2">The sequence shown here is derived from an EMBL/GenBank/DDBJ whole genome shotgun (WGS) entry which is preliminary data.</text>
</comment>
<reference evidence="2 3" key="1">
    <citation type="submission" date="2020-10" db="EMBL/GenBank/DDBJ databases">
        <title>Connecting structure to function with the recovery of over 1000 high-quality activated sludge metagenome-assembled genomes encoding full-length rRNA genes using long-read sequencing.</title>
        <authorList>
            <person name="Singleton C.M."/>
            <person name="Petriglieri F."/>
            <person name="Kristensen J.M."/>
            <person name="Kirkegaard R.H."/>
            <person name="Michaelsen T.Y."/>
            <person name="Andersen M.H."/>
            <person name="Karst S.M."/>
            <person name="Dueholm M.S."/>
            <person name="Nielsen P.H."/>
            <person name="Albertsen M."/>
        </authorList>
    </citation>
    <scope>NUCLEOTIDE SEQUENCE [LARGE SCALE GENOMIC DNA]</scope>
    <source>
        <strain evidence="2">EsbW_18-Q3-R4-48_BATAC.463</strain>
    </source>
</reference>
<sequence length="85" mass="9558">MLKFVYDALQQSKGDVKMHAQRKPATARSTRSKPAPRPEYTAAIRYFDGSSDLFHVRNADDMDDARALVIAEVGEVRSLVIALRH</sequence>
<evidence type="ECO:0000313" key="2">
    <source>
        <dbReference type="EMBL" id="MBK7415893.1"/>
    </source>
</evidence>
<evidence type="ECO:0000256" key="1">
    <source>
        <dbReference type="SAM" id="MobiDB-lite"/>
    </source>
</evidence>
<evidence type="ECO:0000313" key="3">
    <source>
        <dbReference type="Proteomes" id="UP000739411"/>
    </source>
</evidence>
<dbReference type="AlphaFoldDB" id="A0A935MRE5"/>
<proteinExistence type="predicted"/>
<name>A0A935MRE5_9RHOO</name>
<protein>
    <submittedName>
        <fullName evidence="2">Uncharacterized protein</fullName>
    </submittedName>
</protein>
<accession>A0A935MRE5</accession>
<organism evidence="2 3">
    <name type="scientific">Candidatus Dechloromonas phosphorivorans</name>
    <dbReference type="NCBI Taxonomy" id="2899244"/>
    <lineage>
        <taxon>Bacteria</taxon>
        <taxon>Pseudomonadati</taxon>
        <taxon>Pseudomonadota</taxon>
        <taxon>Betaproteobacteria</taxon>
        <taxon>Rhodocyclales</taxon>
        <taxon>Azonexaceae</taxon>
        <taxon>Dechloromonas</taxon>
    </lineage>
</organism>